<dbReference type="Pfam" id="PF02080">
    <property type="entry name" value="TrkA_C"/>
    <property type="match status" value="1"/>
</dbReference>
<evidence type="ECO:0000313" key="3">
    <source>
        <dbReference type="EMBL" id="UZW76844.1"/>
    </source>
</evidence>
<dbReference type="GO" id="GO:0006813">
    <property type="term" value="P:potassium ion transport"/>
    <property type="evidence" value="ECO:0007669"/>
    <property type="project" value="InterPro"/>
</dbReference>
<dbReference type="AlphaFoldDB" id="A0A9E8HVZ1"/>
<feature type="region of interest" description="Disordered" evidence="1">
    <location>
        <begin position="67"/>
        <end position="96"/>
    </location>
</feature>
<evidence type="ECO:0000313" key="4">
    <source>
        <dbReference type="Proteomes" id="UP001164472"/>
    </source>
</evidence>
<dbReference type="RefSeq" id="WP_251810038.1">
    <property type="nucleotide sequence ID" value="NZ_CP101527.1"/>
</dbReference>
<name>A0A9E8HVZ1_9ALTE</name>
<sequence length="96" mass="10786">MSEIFVPEGSKFVGLAINETDLSEKDINVLTLYRGKKVIPNPKASRVLEANDKLLCFGKLESMRGMVPAKTRKRRQPAIHNLPDQLPEGDDTEHEL</sequence>
<dbReference type="InterPro" id="IPR036721">
    <property type="entry name" value="RCK_C_sf"/>
</dbReference>
<dbReference type="Gene3D" id="3.30.70.1450">
    <property type="entry name" value="Regulator of K+ conductance, C-terminal domain"/>
    <property type="match status" value="1"/>
</dbReference>
<dbReference type="KEGG" id="asem:NNL22_11630"/>
<organism evidence="3 4">
    <name type="scientific">Alkalimarinus sediminis</name>
    <dbReference type="NCBI Taxonomy" id="1632866"/>
    <lineage>
        <taxon>Bacteria</taxon>
        <taxon>Pseudomonadati</taxon>
        <taxon>Pseudomonadota</taxon>
        <taxon>Gammaproteobacteria</taxon>
        <taxon>Alteromonadales</taxon>
        <taxon>Alteromonadaceae</taxon>
        <taxon>Alkalimarinus</taxon>
    </lineage>
</organism>
<dbReference type="InterPro" id="IPR006037">
    <property type="entry name" value="RCK_C"/>
</dbReference>
<evidence type="ECO:0000259" key="2">
    <source>
        <dbReference type="PROSITE" id="PS51202"/>
    </source>
</evidence>
<dbReference type="SUPFAM" id="SSF116726">
    <property type="entry name" value="TrkA C-terminal domain-like"/>
    <property type="match status" value="1"/>
</dbReference>
<gene>
    <name evidence="3" type="ORF">NNL22_11630</name>
</gene>
<keyword evidence="4" id="KW-1185">Reference proteome</keyword>
<accession>A0A9E8HVZ1</accession>
<evidence type="ECO:0000256" key="1">
    <source>
        <dbReference type="SAM" id="MobiDB-lite"/>
    </source>
</evidence>
<reference evidence="3" key="1">
    <citation type="submission" date="2022-07" db="EMBL/GenBank/DDBJ databases">
        <title>Alkalimarinus sp. nov., isolated from gut of a Alitta virens.</title>
        <authorList>
            <person name="Yang A.I."/>
            <person name="Shin N.-R."/>
        </authorList>
    </citation>
    <scope>NUCLEOTIDE SEQUENCE</scope>
    <source>
        <strain evidence="3">FA028</strain>
    </source>
</reference>
<feature type="compositionally biased region" description="Acidic residues" evidence="1">
    <location>
        <begin position="87"/>
        <end position="96"/>
    </location>
</feature>
<dbReference type="Proteomes" id="UP001164472">
    <property type="component" value="Chromosome"/>
</dbReference>
<dbReference type="PROSITE" id="PS51202">
    <property type="entry name" value="RCK_C"/>
    <property type="match status" value="1"/>
</dbReference>
<dbReference type="GO" id="GO:0008324">
    <property type="term" value="F:monoatomic cation transmembrane transporter activity"/>
    <property type="evidence" value="ECO:0007669"/>
    <property type="project" value="InterPro"/>
</dbReference>
<protein>
    <submittedName>
        <fullName evidence="3">TrkA C-terminal domain-containing protein</fullName>
    </submittedName>
</protein>
<proteinExistence type="predicted"/>
<dbReference type="EMBL" id="CP101527">
    <property type="protein sequence ID" value="UZW76844.1"/>
    <property type="molecule type" value="Genomic_DNA"/>
</dbReference>
<feature type="domain" description="RCK C-terminal" evidence="2">
    <location>
        <begin position="1"/>
        <end position="72"/>
    </location>
</feature>